<keyword evidence="2" id="KW-1185">Reference proteome</keyword>
<evidence type="ECO:0000313" key="2">
    <source>
        <dbReference type="Proteomes" id="UP001159427"/>
    </source>
</evidence>
<accession>A0ABN8LUL8</accession>
<dbReference type="Proteomes" id="UP001159427">
    <property type="component" value="Unassembled WGS sequence"/>
</dbReference>
<gene>
    <name evidence="1" type="ORF">PEVE_00002012</name>
</gene>
<dbReference type="EMBL" id="CALNXI010000111">
    <property type="protein sequence ID" value="CAH3019262.1"/>
    <property type="molecule type" value="Genomic_DNA"/>
</dbReference>
<comment type="caution">
    <text evidence="1">The sequence shown here is derived from an EMBL/GenBank/DDBJ whole genome shotgun (WGS) entry which is preliminary data.</text>
</comment>
<organism evidence="1 2">
    <name type="scientific">Porites evermanni</name>
    <dbReference type="NCBI Taxonomy" id="104178"/>
    <lineage>
        <taxon>Eukaryota</taxon>
        <taxon>Metazoa</taxon>
        <taxon>Cnidaria</taxon>
        <taxon>Anthozoa</taxon>
        <taxon>Hexacorallia</taxon>
        <taxon>Scleractinia</taxon>
        <taxon>Fungiina</taxon>
        <taxon>Poritidae</taxon>
        <taxon>Porites</taxon>
    </lineage>
</organism>
<evidence type="ECO:0000313" key="1">
    <source>
        <dbReference type="EMBL" id="CAH3019262.1"/>
    </source>
</evidence>
<name>A0ABN8LUL8_9CNID</name>
<reference evidence="1 2" key="1">
    <citation type="submission" date="2022-05" db="EMBL/GenBank/DDBJ databases">
        <authorList>
            <consortium name="Genoscope - CEA"/>
            <person name="William W."/>
        </authorList>
    </citation>
    <scope>NUCLEOTIDE SEQUENCE [LARGE SCALE GENOMIC DNA]</scope>
</reference>
<sequence>MIAKGLLDTPLADMWVRDSGSFLAGERHKHVSGWEYLTQNNPQQDLIMSWIKDGINIHQFIVPFHGTYRRKSYHHSFPPDAIFPINKSCIPHAQVISTEIEKKIAMRAMTVLGRVGEIPPPRIVMPLSIEPSKPRLVHDQQYLNCFTKHYPFKLDQVLNLPRYLGKDSYTLN</sequence>
<proteinExistence type="predicted"/>
<protein>
    <submittedName>
        <fullName evidence="1">Uncharacterized protein</fullName>
    </submittedName>
</protein>